<keyword evidence="2" id="KW-1185">Reference proteome</keyword>
<dbReference type="InterPro" id="IPR015915">
    <property type="entry name" value="Kelch-typ_b-propeller"/>
</dbReference>
<protein>
    <submittedName>
        <fullName evidence="1">Uncharacterized protein</fullName>
    </submittedName>
</protein>
<reference evidence="1" key="1">
    <citation type="submission" date="2021-09" db="EMBL/GenBank/DDBJ databases">
        <authorList>
            <consortium name="AG Swart"/>
            <person name="Singh M."/>
            <person name="Singh A."/>
            <person name="Seah K."/>
            <person name="Emmerich C."/>
        </authorList>
    </citation>
    <scope>NUCLEOTIDE SEQUENCE</scope>
    <source>
        <strain evidence="1">ATCC30299</strain>
    </source>
</reference>
<sequence length="205" mass="23190">MIALENEIENLADSLLYTYLYQDYKAAYCRIASLYAIDTISNRTNLFIYDTEHENREEKLLETPEPLNSGTCIAQLPDGELFCFGRSPASGISLKICKNYRVQQLPSGTPCFHSSAIYFNRKVYCFGGENNGSLALSLSLKFDLGVNICYLLTPMPRNDCKCHCILWNDDILIAGFYSANLLRYSTSSDSFSSVSYSFAEKKEKF</sequence>
<gene>
    <name evidence="1" type="ORF">BSTOLATCC_MIC27156</name>
</gene>
<dbReference type="Proteomes" id="UP001162131">
    <property type="component" value="Unassembled WGS sequence"/>
</dbReference>
<dbReference type="EMBL" id="CAJZBQ010000026">
    <property type="protein sequence ID" value="CAG9320685.1"/>
    <property type="molecule type" value="Genomic_DNA"/>
</dbReference>
<name>A0AAU9J653_9CILI</name>
<dbReference type="AlphaFoldDB" id="A0AAU9J653"/>
<dbReference type="Gene3D" id="2.120.10.80">
    <property type="entry name" value="Kelch-type beta propeller"/>
    <property type="match status" value="1"/>
</dbReference>
<evidence type="ECO:0000313" key="2">
    <source>
        <dbReference type="Proteomes" id="UP001162131"/>
    </source>
</evidence>
<accession>A0AAU9J653</accession>
<comment type="caution">
    <text evidence="1">The sequence shown here is derived from an EMBL/GenBank/DDBJ whole genome shotgun (WGS) entry which is preliminary data.</text>
</comment>
<proteinExistence type="predicted"/>
<dbReference type="InterPro" id="IPR011043">
    <property type="entry name" value="Gal_Oxase/kelch_b-propeller"/>
</dbReference>
<dbReference type="SUPFAM" id="SSF50965">
    <property type="entry name" value="Galactose oxidase, central domain"/>
    <property type="match status" value="1"/>
</dbReference>
<organism evidence="1 2">
    <name type="scientific">Blepharisma stoltei</name>
    <dbReference type="NCBI Taxonomy" id="1481888"/>
    <lineage>
        <taxon>Eukaryota</taxon>
        <taxon>Sar</taxon>
        <taxon>Alveolata</taxon>
        <taxon>Ciliophora</taxon>
        <taxon>Postciliodesmatophora</taxon>
        <taxon>Heterotrichea</taxon>
        <taxon>Heterotrichida</taxon>
        <taxon>Blepharismidae</taxon>
        <taxon>Blepharisma</taxon>
    </lineage>
</organism>
<evidence type="ECO:0000313" key="1">
    <source>
        <dbReference type="EMBL" id="CAG9320685.1"/>
    </source>
</evidence>